<gene>
    <name evidence="2" type="ORF">ACM46_11660</name>
</gene>
<protein>
    <submittedName>
        <fullName evidence="2">Thiol-disulfide isomerase</fullName>
    </submittedName>
</protein>
<dbReference type="PANTHER" id="PTHR42852">
    <property type="entry name" value="THIOL:DISULFIDE INTERCHANGE PROTEIN DSBE"/>
    <property type="match status" value="1"/>
</dbReference>
<organism evidence="2 3">
    <name type="scientific">Chryseobacterium angstadtii</name>
    <dbReference type="NCBI Taxonomy" id="558151"/>
    <lineage>
        <taxon>Bacteria</taxon>
        <taxon>Pseudomonadati</taxon>
        <taxon>Bacteroidota</taxon>
        <taxon>Flavobacteriia</taxon>
        <taxon>Flavobacteriales</taxon>
        <taxon>Weeksellaceae</taxon>
        <taxon>Chryseobacterium group</taxon>
        <taxon>Chryseobacterium</taxon>
    </lineage>
</organism>
<proteinExistence type="predicted"/>
<evidence type="ECO:0000313" key="2">
    <source>
        <dbReference type="EMBL" id="KMQ64864.1"/>
    </source>
</evidence>
<name>A0A0J7IFR6_9FLAO</name>
<dbReference type="EMBL" id="LFND01000003">
    <property type="protein sequence ID" value="KMQ64864.1"/>
    <property type="molecule type" value="Genomic_DNA"/>
</dbReference>
<dbReference type="Pfam" id="PF08534">
    <property type="entry name" value="Redoxin"/>
    <property type="match status" value="1"/>
</dbReference>
<keyword evidence="2" id="KW-0413">Isomerase</keyword>
<evidence type="ECO:0000313" key="3">
    <source>
        <dbReference type="Proteomes" id="UP000036261"/>
    </source>
</evidence>
<dbReference type="Proteomes" id="UP000036261">
    <property type="component" value="Unassembled WGS sequence"/>
</dbReference>
<dbReference type="GO" id="GO:0016853">
    <property type="term" value="F:isomerase activity"/>
    <property type="evidence" value="ECO:0007669"/>
    <property type="project" value="UniProtKB-KW"/>
</dbReference>
<dbReference type="PATRIC" id="fig|558151.6.peg.2464"/>
<comment type="caution">
    <text evidence="2">The sequence shown here is derived from an EMBL/GenBank/DDBJ whole genome shotgun (WGS) entry which is preliminary data.</text>
</comment>
<dbReference type="PROSITE" id="PS51352">
    <property type="entry name" value="THIOREDOXIN_2"/>
    <property type="match status" value="1"/>
</dbReference>
<dbReference type="Gene3D" id="3.40.30.10">
    <property type="entry name" value="Glutaredoxin"/>
    <property type="match status" value="1"/>
</dbReference>
<feature type="domain" description="Thioredoxin" evidence="1">
    <location>
        <begin position="10"/>
        <end position="162"/>
    </location>
</feature>
<dbReference type="RefSeq" id="WP_048506803.1">
    <property type="nucleotide sequence ID" value="NZ_LFND01000003.1"/>
</dbReference>
<dbReference type="InterPro" id="IPR013766">
    <property type="entry name" value="Thioredoxin_domain"/>
</dbReference>
<dbReference type="STRING" id="558151.ACM46_11660"/>
<dbReference type="SUPFAM" id="SSF52833">
    <property type="entry name" value="Thioredoxin-like"/>
    <property type="match status" value="1"/>
</dbReference>
<dbReference type="GO" id="GO:0016491">
    <property type="term" value="F:oxidoreductase activity"/>
    <property type="evidence" value="ECO:0007669"/>
    <property type="project" value="InterPro"/>
</dbReference>
<dbReference type="InterPro" id="IPR050553">
    <property type="entry name" value="Thioredoxin_ResA/DsbE_sf"/>
</dbReference>
<sequence length="166" mass="18995">MNNRNYGIEGSPAPEWPDFRWIDANGKDIPPIHFKDYQGKFLVLFCFQSWCPGCHSSGFPSLQKMIDGLADNDDVKFLVVQTVFEGHDQNTFQKLKETQEQYGLKIPFGQDDGSTSNRNTSSIMSRYNNGGTPWFIFINNEGQVVFNDFHLNPEKAIEYLQSITNN</sequence>
<dbReference type="InterPro" id="IPR036249">
    <property type="entry name" value="Thioredoxin-like_sf"/>
</dbReference>
<dbReference type="AlphaFoldDB" id="A0A0J7IFR6"/>
<dbReference type="CDD" id="cd02966">
    <property type="entry name" value="TlpA_like_family"/>
    <property type="match status" value="1"/>
</dbReference>
<reference evidence="2 3" key="1">
    <citation type="journal article" date="2013" name="Int. J. Syst. Evol. Microbiol.">
        <title>Chryseobacterium angstadtii sp. nov., isolated from a newt tank.</title>
        <authorList>
            <person name="Kirk K.E."/>
            <person name="Hoffman J.A."/>
            <person name="Smith K.A."/>
            <person name="Strahan B.L."/>
            <person name="Failor K.C."/>
            <person name="Krebs J.E."/>
            <person name="Gale A.N."/>
            <person name="Do T.D."/>
            <person name="Sontag T.C."/>
            <person name="Batties A.M."/>
            <person name="Mistiszyn K."/>
            <person name="Newman J.D."/>
        </authorList>
    </citation>
    <scope>NUCLEOTIDE SEQUENCE [LARGE SCALE GENOMIC DNA]</scope>
    <source>
        <strain evidence="2 3">KM</strain>
    </source>
</reference>
<evidence type="ECO:0000259" key="1">
    <source>
        <dbReference type="PROSITE" id="PS51352"/>
    </source>
</evidence>
<dbReference type="OrthoDB" id="9811352at2"/>
<dbReference type="PANTHER" id="PTHR42852:SF13">
    <property type="entry name" value="PROTEIN DIPZ"/>
    <property type="match status" value="1"/>
</dbReference>
<keyword evidence="3" id="KW-1185">Reference proteome</keyword>
<accession>A0A0J7IFR6</accession>
<dbReference type="InterPro" id="IPR013740">
    <property type="entry name" value="Redoxin"/>
</dbReference>